<proteinExistence type="predicted"/>
<evidence type="ECO:0000313" key="1">
    <source>
        <dbReference type="EMBL" id="ADH63409.1"/>
    </source>
</evidence>
<dbReference type="PANTHER" id="PTHR13812">
    <property type="entry name" value="KETIMINE REDUCTASE MU-CRYSTALLIN"/>
    <property type="match status" value="1"/>
</dbReference>
<sequence length="296" mass="31311">MKVLSERETVRLLPYPQLAQAIEAVLGDQKAGLVQAPERLVLPLPGGGTLLLMPAADPQVTVTKLVTVHPGQTPSVRAEVWVMHTPSGERVALLEGSVVTARRTAAVSLLAAQRLAPNPNSPLLIVGAGVQARSHLEAFHQGLGVNEVYVYSRTPERSRALAEYAQSLGITARTIENPLGIVEQVSLVVTATTSTTPVLPDAVREDAFVAAVGAYRPNMAELPASLVRRARLFVDTLEGARAEAGDLIQAGVDWGQVRALGDVLDLAPPSHGPVVFKSVGHALWDLAASRLALSQL</sequence>
<dbReference type="Pfam" id="PF02423">
    <property type="entry name" value="OCD_Mu_crystall"/>
    <property type="match status" value="1"/>
</dbReference>
<dbReference type="PIRSF" id="PIRSF001439">
    <property type="entry name" value="CryM"/>
    <property type="match status" value="1"/>
</dbReference>
<dbReference type="SUPFAM" id="SSF51735">
    <property type="entry name" value="NAD(P)-binding Rossmann-fold domains"/>
    <property type="match status" value="1"/>
</dbReference>
<dbReference type="GO" id="GO:0042562">
    <property type="term" value="F:hormone binding"/>
    <property type="evidence" value="ECO:0007669"/>
    <property type="project" value="TreeGrafter"/>
</dbReference>
<dbReference type="RefSeq" id="WP_013157974.1">
    <property type="nucleotide sequence ID" value="NC_014212.1"/>
</dbReference>
<dbReference type="Gene3D" id="3.40.50.720">
    <property type="entry name" value="NAD(P)-binding Rossmann-like Domain"/>
    <property type="match status" value="1"/>
</dbReference>
<dbReference type="KEGG" id="msv:Mesil_1519"/>
<dbReference type="NCBIfam" id="NF005603">
    <property type="entry name" value="PRK07340.1"/>
    <property type="match status" value="1"/>
</dbReference>
<keyword evidence="2" id="KW-1185">Reference proteome</keyword>
<dbReference type="GO" id="GO:0005737">
    <property type="term" value="C:cytoplasm"/>
    <property type="evidence" value="ECO:0007669"/>
    <property type="project" value="TreeGrafter"/>
</dbReference>
<dbReference type="InterPro" id="IPR003462">
    <property type="entry name" value="ODC_Mu_crystall"/>
</dbReference>
<dbReference type="InterPro" id="IPR036291">
    <property type="entry name" value="NAD(P)-bd_dom_sf"/>
</dbReference>
<name>D7BF56_ALLS1</name>
<dbReference type="EMBL" id="CP002042">
    <property type="protein sequence ID" value="ADH63409.1"/>
    <property type="molecule type" value="Genomic_DNA"/>
</dbReference>
<dbReference type="InterPro" id="IPR023401">
    <property type="entry name" value="ODC_N"/>
</dbReference>
<gene>
    <name evidence="1" type="ordered locus">Mesil_1519</name>
</gene>
<dbReference type="STRING" id="526227.Mesil_1519"/>
<dbReference type="eggNOG" id="COG2423">
    <property type="taxonomic scope" value="Bacteria"/>
</dbReference>
<dbReference type="Gene3D" id="3.30.1780.10">
    <property type="entry name" value="ornithine cyclodeaminase, domain 1"/>
    <property type="match status" value="1"/>
</dbReference>
<dbReference type="PANTHER" id="PTHR13812:SF19">
    <property type="entry name" value="KETIMINE REDUCTASE MU-CRYSTALLIN"/>
    <property type="match status" value="1"/>
</dbReference>
<dbReference type="AlphaFoldDB" id="D7BF56"/>
<protein>
    <submittedName>
        <fullName evidence="1">Ornithine cyclodeaminase/mu-crystallin</fullName>
    </submittedName>
</protein>
<dbReference type="OrthoDB" id="9792005at2"/>
<accession>D7BF56</accession>
<reference evidence="1 2" key="1">
    <citation type="journal article" date="2010" name="Stand. Genomic Sci.">
        <title>Complete genome sequence of Meiothermus silvanus type strain (VI-R2).</title>
        <authorList>
            <person name="Sikorski J."/>
            <person name="Tindall B.J."/>
            <person name="Lowry S."/>
            <person name="Lucas S."/>
            <person name="Nolan M."/>
            <person name="Copeland A."/>
            <person name="Glavina Del Rio T."/>
            <person name="Tice H."/>
            <person name="Cheng J.F."/>
            <person name="Han C."/>
            <person name="Pitluck S."/>
            <person name="Liolios K."/>
            <person name="Ivanova N."/>
            <person name="Mavromatis K."/>
            <person name="Mikhailova N."/>
            <person name="Pati A."/>
            <person name="Goodwin L."/>
            <person name="Chen A."/>
            <person name="Palaniappan K."/>
            <person name="Land M."/>
            <person name="Hauser L."/>
            <person name="Chang Y.J."/>
            <person name="Jeffries C.D."/>
            <person name="Rohde M."/>
            <person name="Goker M."/>
            <person name="Woyke T."/>
            <person name="Bristow J."/>
            <person name="Eisen J.A."/>
            <person name="Markowitz V."/>
            <person name="Hugenholtz P."/>
            <person name="Kyrpides N.C."/>
            <person name="Klenk H.P."/>
            <person name="Lapidus A."/>
        </authorList>
    </citation>
    <scope>NUCLEOTIDE SEQUENCE [LARGE SCALE GENOMIC DNA]</scope>
    <source>
        <strain evidence="2">ATCC 700542 / DSM 9946 / VI-R2</strain>
    </source>
</reference>
<evidence type="ECO:0000313" key="2">
    <source>
        <dbReference type="Proteomes" id="UP000001916"/>
    </source>
</evidence>
<dbReference type="HOGENOM" id="CLU_042088_1_2_0"/>
<organism evidence="1 2">
    <name type="scientific">Allomeiothermus silvanus (strain ATCC 700542 / DSM 9946 / NBRC 106475 / NCIMB 13440 / VI-R2)</name>
    <name type="common">Thermus silvanus</name>
    <dbReference type="NCBI Taxonomy" id="526227"/>
    <lineage>
        <taxon>Bacteria</taxon>
        <taxon>Thermotogati</taxon>
        <taxon>Deinococcota</taxon>
        <taxon>Deinococci</taxon>
        <taxon>Thermales</taxon>
        <taxon>Thermaceae</taxon>
        <taxon>Allomeiothermus</taxon>
    </lineage>
</organism>
<dbReference type="Proteomes" id="UP000001916">
    <property type="component" value="Chromosome"/>
</dbReference>